<dbReference type="AlphaFoldDB" id="A0A656YUD7"/>
<organism evidence="1 2">
    <name type="scientific">candidate division MSBL1 archaeon SCGC-AAA259J03</name>
    <dbReference type="NCBI Taxonomy" id="1698269"/>
    <lineage>
        <taxon>Archaea</taxon>
        <taxon>Methanobacteriati</taxon>
        <taxon>Methanobacteriota</taxon>
        <taxon>candidate division MSBL1</taxon>
    </lineage>
</organism>
<dbReference type="EMBL" id="LHXT01000129">
    <property type="protein sequence ID" value="KXA96110.1"/>
    <property type="molecule type" value="Genomic_DNA"/>
</dbReference>
<evidence type="ECO:0000313" key="1">
    <source>
        <dbReference type="EMBL" id="KXA96110.1"/>
    </source>
</evidence>
<dbReference type="Proteomes" id="UP000070257">
    <property type="component" value="Unassembled WGS sequence"/>
</dbReference>
<comment type="caution">
    <text evidence="1">The sequence shown here is derived from an EMBL/GenBank/DDBJ whole genome shotgun (WGS) entry which is preliminary data.</text>
</comment>
<keyword evidence="2" id="KW-1185">Reference proteome</keyword>
<reference evidence="1 2" key="1">
    <citation type="journal article" date="2016" name="Sci. Rep.">
        <title>Metabolic traits of an uncultured archaeal lineage -MSBL1- from brine pools of the Red Sea.</title>
        <authorList>
            <person name="Mwirichia R."/>
            <person name="Alam I."/>
            <person name="Rashid M."/>
            <person name="Vinu M."/>
            <person name="Ba-Alawi W."/>
            <person name="Anthony Kamau A."/>
            <person name="Kamanda Ngugi D."/>
            <person name="Goker M."/>
            <person name="Klenk H.P."/>
            <person name="Bajic V."/>
            <person name="Stingl U."/>
        </authorList>
    </citation>
    <scope>NUCLEOTIDE SEQUENCE [LARGE SCALE GENOMIC DNA]</scope>
    <source>
        <strain evidence="1">SCGC-AAA259J03</strain>
    </source>
</reference>
<accession>A0A656YUD7</accession>
<proteinExistence type="predicted"/>
<protein>
    <submittedName>
        <fullName evidence="1">Uncharacterized protein</fullName>
    </submittedName>
</protein>
<evidence type="ECO:0000313" key="2">
    <source>
        <dbReference type="Proteomes" id="UP000070257"/>
    </source>
</evidence>
<name>A0A656YUD7_9EURY</name>
<sequence>MRPGTGRAPGDDEILEGIKLLASTVVLPVVEKLNGSFHVVSPPQRSIKKENHIFLIVRE</sequence>
<gene>
    <name evidence="1" type="ORF">AKJ39_05065</name>
</gene>